<dbReference type="EMBL" id="SWFM01000005">
    <property type="protein sequence ID" value="TKD68669.1"/>
    <property type="molecule type" value="Genomic_DNA"/>
</dbReference>
<dbReference type="InterPro" id="IPR026838">
    <property type="entry name" value="YheC/D"/>
</dbReference>
<dbReference type="PANTHER" id="PTHR21621">
    <property type="entry name" value="RIBOSOMAL PROTEIN S6 MODIFICATION PROTEIN"/>
    <property type="match status" value="1"/>
</dbReference>
<dbReference type="PANTHER" id="PTHR21621:SF2">
    <property type="entry name" value="COENZYME GAMMA-F420-2:ALPHA-L-GLUTAMATE LIGASE"/>
    <property type="match status" value="1"/>
</dbReference>
<accession>A0A4U1MC41</accession>
<proteinExistence type="predicted"/>
<reference evidence="1 2" key="1">
    <citation type="submission" date="2019-04" db="EMBL/GenBank/DDBJ databases">
        <title>Genome sequence of Bacillus hwajinpoensis strain Y2.</title>
        <authorList>
            <person name="Fair J.L."/>
            <person name="Maclea K.S."/>
        </authorList>
    </citation>
    <scope>NUCLEOTIDE SEQUENCE [LARGE SCALE GENOMIC DNA]</scope>
    <source>
        <strain evidence="1 2">Y2</strain>
    </source>
</reference>
<dbReference type="AlphaFoldDB" id="A0A4U1MC41"/>
<dbReference type="RefSeq" id="WP_136948115.1">
    <property type="nucleotide sequence ID" value="NZ_SWFM01000005.1"/>
</dbReference>
<dbReference type="OrthoDB" id="7869153at2"/>
<dbReference type="SUPFAM" id="SSF56059">
    <property type="entry name" value="Glutathione synthetase ATP-binding domain-like"/>
    <property type="match status" value="1"/>
</dbReference>
<dbReference type="GO" id="GO:0005737">
    <property type="term" value="C:cytoplasm"/>
    <property type="evidence" value="ECO:0007669"/>
    <property type="project" value="TreeGrafter"/>
</dbReference>
<gene>
    <name evidence="1" type="ORF">FBF83_15810</name>
</gene>
<evidence type="ECO:0000313" key="2">
    <source>
        <dbReference type="Proteomes" id="UP000310541"/>
    </source>
</evidence>
<dbReference type="GO" id="GO:0043774">
    <property type="term" value="F:coenzyme F420-2 alpha-glutamyl ligase activity"/>
    <property type="evidence" value="ECO:0007669"/>
    <property type="project" value="TreeGrafter"/>
</dbReference>
<protein>
    <submittedName>
        <fullName evidence="1">YheC/YheD family protein</fullName>
    </submittedName>
</protein>
<comment type="caution">
    <text evidence="1">The sequence shown here is derived from an EMBL/GenBank/DDBJ whole genome shotgun (WGS) entry which is preliminary data.</text>
</comment>
<evidence type="ECO:0000313" key="1">
    <source>
        <dbReference type="EMBL" id="TKD68669.1"/>
    </source>
</evidence>
<dbReference type="Proteomes" id="UP000310541">
    <property type="component" value="Unassembled WGS sequence"/>
</dbReference>
<name>A0A4U1MC41_9BACL</name>
<dbReference type="Gene3D" id="3.30.470.20">
    <property type="entry name" value="ATP-grasp fold, B domain"/>
    <property type="match status" value="1"/>
</dbReference>
<sequence length="353" mass="40709">MTSFGIMQSSFMHEQNYIERIAQEGSSLGYSIYRFLPDQIALNDISGLTYDRSLQTWKRATFPVPDFIYDRCFYPANKQENQSSFVHWLKNQTNATFLGYGLPGKWIIYKYLKSDPLLRRHLPKTLKLQRHTSARILTDWFKNHNTLILKPIIGSQGNGLIHITKTSHKISIQINHKGNVTHHTYDTTSSFLNFVTRMLYKRNYMAQQMLKLLDERQRPFDRRVVLKKRANCMWCELGRAMRVGKEQSFVSNLHSGGSIEQDDQVAIPSEVLLAADEKITQLASHIATLLEKKFPPLFELGLDFGIDQSGKVWLLEANSKPGHQIIQSHVNYPALLFEYCGSLLNEKEGVKKI</sequence>
<dbReference type="Pfam" id="PF14398">
    <property type="entry name" value="ATPgrasp_YheCD"/>
    <property type="match status" value="1"/>
</dbReference>
<organism evidence="1 2">
    <name type="scientific">Guptibacillus hwajinpoensis</name>
    <dbReference type="NCBI Taxonomy" id="208199"/>
    <lineage>
        <taxon>Bacteria</taxon>
        <taxon>Bacillati</taxon>
        <taxon>Bacillota</taxon>
        <taxon>Bacilli</taxon>
        <taxon>Bacillales</taxon>
        <taxon>Guptibacillaceae</taxon>
        <taxon>Guptibacillus</taxon>
    </lineage>
</organism>